<dbReference type="InterPro" id="IPR001107">
    <property type="entry name" value="Band_7"/>
</dbReference>
<dbReference type="Proteomes" id="UP000605970">
    <property type="component" value="Unassembled WGS sequence"/>
</dbReference>
<evidence type="ECO:0000259" key="3">
    <source>
        <dbReference type="SMART" id="SM00244"/>
    </source>
</evidence>
<dbReference type="SUPFAM" id="SSF117892">
    <property type="entry name" value="Band 7/SPFH domain"/>
    <property type="match status" value="1"/>
</dbReference>
<dbReference type="PANTHER" id="PTHR10264:SF28">
    <property type="entry name" value="BAND 7 DOMAIN-CONTAINING PROTEIN"/>
    <property type="match status" value="1"/>
</dbReference>
<dbReference type="PANTHER" id="PTHR10264">
    <property type="entry name" value="BAND 7 PROTEIN-RELATED"/>
    <property type="match status" value="1"/>
</dbReference>
<accession>A0A8S9ZRE3</accession>
<name>A0A8S9ZRE3_9BILA</name>
<comment type="caution">
    <text evidence="4">The sequence shown here is derived from an EMBL/GenBank/DDBJ whole genome shotgun (WGS) entry which is preliminary data.</text>
</comment>
<dbReference type="Gene3D" id="3.30.1050.10">
    <property type="entry name" value="SCP2 sterol-binding domain"/>
    <property type="match status" value="1"/>
</dbReference>
<dbReference type="Pfam" id="PF02036">
    <property type="entry name" value="SCP2"/>
    <property type="match status" value="1"/>
</dbReference>
<dbReference type="EMBL" id="JABEBT010000038">
    <property type="protein sequence ID" value="KAF7635753.1"/>
    <property type="molecule type" value="Genomic_DNA"/>
</dbReference>
<dbReference type="GO" id="GO:0005886">
    <property type="term" value="C:plasma membrane"/>
    <property type="evidence" value="ECO:0007669"/>
    <property type="project" value="InterPro"/>
</dbReference>
<dbReference type="SMART" id="SM00244">
    <property type="entry name" value="PHB"/>
    <property type="match status" value="1"/>
</dbReference>
<evidence type="ECO:0000313" key="5">
    <source>
        <dbReference type="Proteomes" id="UP000605970"/>
    </source>
</evidence>
<dbReference type="OrthoDB" id="3592703at2759"/>
<sequence>MFWYCCDSRENKRIIESNFFEKDYRFASIFTYNSERNYRRNRYNNEFDWGGNNYQFSQLILDDDLNNNNKRIFNKLGEFICILLSILFLIFTLPISLFFALKFVNPYQNAVVMRLGKCKKKMHGQGMMLLLPFIDEATIVDLRVTTIELPTIYLFTSDRGILEISSVLLTHLLLAVLFRISNNLLAYTALQRHLGKRMVTDITNPKSLSKHVANCHSELDKFIQKFGLKISAINITKINVIKAGENGAVSVFKTLIRSDVGKQFLGVFGSNLNDIVSKVENNEETKKTVETFSTTSTIENKSSSTSLEDNIEDSELEQLLQRVRLVLFKNSESLLKRVNKCFRIKCTECSNEFDVDLREANGGWCGWTWQRKESLFDVHFTLSKSTLFSLVNNQITPISAYINGLVQIRGSIQDAILLKNLADFSN</sequence>
<dbReference type="SUPFAM" id="SSF55718">
    <property type="entry name" value="SCP-like"/>
    <property type="match status" value="1"/>
</dbReference>
<keyword evidence="2" id="KW-0812">Transmembrane</keyword>
<dbReference type="InterPro" id="IPR003033">
    <property type="entry name" value="SCP2_sterol-bd_dom"/>
</dbReference>
<feature type="transmembrane region" description="Helical" evidence="2">
    <location>
        <begin position="79"/>
        <end position="101"/>
    </location>
</feature>
<dbReference type="Pfam" id="PF01145">
    <property type="entry name" value="Band_7"/>
    <property type="match status" value="1"/>
</dbReference>
<evidence type="ECO:0000313" key="4">
    <source>
        <dbReference type="EMBL" id="KAF7635753.1"/>
    </source>
</evidence>
<comment type="similarity">
    <text evidence="1">Belongs to the band 7/mec-2 family.</text>
</comment>
<keyword evidence="2" id="KW-0472">Membrane</keyword>
<proteinExistence type="inferred from homology"/>
<evidence type="ECO:0000256" key="1">
    <source>
        <dbReference type="ARBA" id="ARBA00008164"/>
    </source>
</evidence>
<protein>
    <submittedName>
        <fullName evidence="4">PHB domain-containing protein</fullName>
    </submittedName>
</protein>
<feature type="domain" description="Band 7" evidence="3">
    <location>
        <begin position="99"/>
        <end position="248"/>
    </location>
</feature>
<dbReference type="InterPro" id="IPR043202">
    <property type="entry name" value="Band-7_stomatin-like"/>
</dbReference>
<keyword evidence="2" id="KW-1133">Transmembrane helix</keyword>
<dbReference type="AlphaFoldDB" id="A0A8S9ZRE3"/>
<dbReference type="InterPro" id="IPR036527">
    <property type="entry name" value="SCP2_sterol-bd_dom_sf"/>
</dbReference>
<evidence type="ECO:0000256" key="2">
    <source>
        <dbReference type="SAM" id="Phobius"/>
    </source>
</evidence>
<organism evidence="4 5">
    <name type="scientific">Meloidogyne graminicola</name>
    <dbReference type="NCBI Taxonomy" id="189291"/>
    <lineage>
        <taxon>Eukaryota</taxon>
        <taxon>Metazoa</taxon>
        <taxon>Ecdysozoa</taxon>
        <taxon>Nematoda</taxon>
        <taxon>Chromadorea</taxon>
        <taxon>Rhabditida</taxon>
        <taxon>Tylenchina</taxon>
        <taxon>Tylenchomorpha</taxon>
        <taxon>Tylenchoidea</taxon>
        <taxon>Meloidogynidae</taxon>
        <taxon>Meloidogyninae</taxon>
        <taxon>Meloidogyne</taxon>
    </lineage>
</organism>
<gene>
    <name evidence="4" type="ORF">Mgra_00004845</name>
</gene>
<reference evidence="4" key="1">
    <citation type="journal article" date="2020" name="Ecol. Evol.">
        <title>Genome structure and content of the rice root-knot nematode (Meloidogyne graminicola).</title>
        <authorList>
            <person name="Phan N.T."/>
            <person name="Danchin E.G.J."/>
            <person name="Klopp C."/>
            <person name="Perfus-Barbeoch L."/>
            <person name="Kozlowski D.K."/>
            <person name="Koutsovoulos G.D."/>
            <person name="Lopez-Roques C."/>
            <person name="Bouchez O."/>
            <person name="Zahm M."/>
            <person name="Besnard G."/>
            <person name="Bellafiore S."/>
        </authorList>
    </citation>
    <scope>NUCLEOTIDE SEQUENCE</scope>
    <source>
        <strain evidence="4">VN-18</strain>
    </source>
</reference>
<dbReference type="InterPro" id="IPR036013">
    <property type="entry name" value="Band_7/SPFH_dom_sf"/>
</dbReference>
<keyword evidence="5" id="KW-1185">Reference proteome</keyword>